<feature type="transmembrane region" description="Helical" evidence="1">
    <location>
        <begin position="32"/>
        <end position="50"/>
    </location>
</feature>
<sequence length="94" mass="10390">MSKIEVGHEILGLHDDRHDVQALMKNPSVPRVWLSIISAFLIVASVAFALRAIGTWAENYIVFSNAQAADEIKVAPHQGTNYLLEQVSQGYLSQ</sequence>
<evidence type="ECO:0000313" key="3">
    <source>
        <dbReference type="Proteomes" id="UP000230935"/>
    </source>
</evidence>
<keyword evidence="1" id="KW-0472">Membrane</keyword>
<reference evidence="3" key="1">
    <citation type="submission" date="2017-09" db="EMBL/GenBank/DDBJ databases">
        <title>Depth-based differentiation of microbial function through sediment-hosted aquifers and enrichment of novel symbionts in the deep terrestrial subsurface.</title>
        <authorList>
            <person name="Probst A.J."/>
            <person name="Ladd B."/>
            <person name="Jarett J.K."/>
            <person name="Geller-Mcgrath D.E."/>
            <person name="Sieber C.M.K."/>
            <person name="Emerson J.B."/>
            <person name="Anantharaman K."/>
            <person name="Thomas B.C."/>
            <person name="Malmstrom R."/>
            <person name="Stieglmeier M."/>
            <person name="Klingl A."/>
            <person name="Woyke T."/>
            <person name="Ryan C.M."/>
            <person name="Banfield J.F."/>
        </authorList>
    </citation>
    <scope>NUCLEOTIDE SEQUENCE [LARGE SCALE GENOMIC DNA]</scope>
</reference>
<dbReference type="AlphaFoldDB" id="A0A2H0VZW4"/>
<keyword evidence="1" id="KW-0812">Transmembrane</keyword>
<evidence type="ECO:0000256" key="1">
    <source>
        <dbReference type="SAM" id="Phobius"/>
    </source>
</evidence>
<organism evidence="2 3">
    <name type="scientific">Candidatus Buchananbacteria bacterium CG10_big_fil_rev_8_21_14_0_10_42_9</name>
    <dbReference type="NCBI Taxonomy" id="1974526"/>
    <lineage>
        <taxon>Bacteria</taxon>
        <taxon>Candidatus Buchananiibacteriota</taxon>
    </lineage>
</organism>
<proteinExistence type="predicted"/>
<gene>
    <name evidence="2" type="ORF">COT81_05440</name>
</gene>
<evidence type="ECO:0000313" key="2">
    <source>
        <dbReference type="EMBL" id="PIS04638.1"/>
    </source>
</evidence>
<dbReference type="EMBL" id="PEZZ01000045">
    <property type="protein sequence ID" value="PIS04638.1"/>
    <property type="molecule type" value="Genomic_DNA"/>
</dbReference>
<accession>A0A2H0VZW4</accession>
<name>A0A2H0VZW4_9BACT</name>
<comment type="caution">
    <text evidence="2">The sequence shown here is derived from an EMBL/GenBank/DDBJ whole genome shotgun (WGS) entry which is preliminary data.</text>
</comment>
<dbReference type="Proteomes" id="UP000230935">
    <property type="component" value="Unassembled WGS sequence"/>
</dbReference>
<keyword evidence="1" id="KW-1133">Transmembrane helix</keyword>
<protein>
    <submittedName>
        <fullName evidence="2">Uncharacterized protein</fullName>
    </submittedName>
</protein>